<feature type="domain" description="DUF559" evidence="2">
    <location>
        <begin position="296"/>
        <end position="362"/>
    </location>
</feature>
<dbReference type="AlphaFoldDB" id="A0A1C6S9H7"/>
<keyword evidence="3" id="KW-0255">Endonuclease</keyword>
<dbReference type="GO" id="GO:0004519">
    <property type="term" value="F:endonuclease activity"/>
    <property type="evidence" value="ECO:0007669"/>
    <property type="project" value="UniProtKB-KW"/>
</dbReference>
<dbReference type="EMBL" id="FMHU01000002">
    <property type="protein sequence ID" value="SCL26125.1"/>
    <property type="molecule type" value="Genomic_DNA"/>
</dbReference>
<feature type="region of interest" description="Disordered" evidence="1">
    <location>
        <begin position="216"/>
        <end position="261"/>
    </location>
</feature>
<gene>
    <name evidence="3" type="ORF">GA0074694_4424</name>
</gene>
<dbReference type="InterPro" id="IPR047216">
    <property type="entry name" value="Endonuclease_DUF559_bact"/>
</dbReference>
<sequence length="382" mass="41250">MTYTVDGPWWVRLPAYRVSQLAGADPQLVDLALDPLPPDAPAVVRFTPVSGVSAAAQVATLLDAADRAAVALFPRWLPGADRVDGSGVLGTAAVRALAAGVAARSPGFGPFLADLAERAVGGGTTDRRSAAGTRFPAEVRAAGLVRVLADAYHRRSVVLLVRLPDGLTPADERALTAAAEWFVQQGRCTVWLAGAELRTVDRVRTVRITLPGALTRLAAGPTDPPPDPTGGYPPVGSAPADADPPSAPTLRVPPMSGLPRADSVAEQALERALARHRWAYGRWWNHTLTWHTLARPYRLDLFWPVEGLVVEVDGPEHRERLRYADDRHRDAQLQLLGYDVLRFTNDQVLSDVDAVVGTIRDLLAGRRPATVRDEETRHHADR</sequence>
<evidence type="ECO:0000259" key="2">
    <source>
        <dbReference type="Pfam" id="PF04480"/>
    </source>
</evidence>
<evidence type="ECO:0000256" key="1">
    <source>
        <dbReference type="SAM" id="MobiDB-lite"/>
    </source>
</evidence>
<dbReference type="InterPro" id="IPR007569">
    <property type="entry name" value="DUF559"/>
</dbReference>
<name>A0A1C6S9H7_9ACTN</name>
<feature type="compositionally biased region" description="Low complexity" evidence="1">
    <location>
        <begin position="229"/>
        <end position="244"/>
    </location>
</feature>
<dbReference type="SUPFAM" id="SSF52980">
    <property type="entry name" value="Restriction endonuclease-like"/>
    <property type="match status" value="1"/>
</dbReference>
<protein>
    <submittedName>
        <fullName evidence="3">Very-short-patch-repair endonuclease</fullName>
    </submittedName>
</protein>
<evidence type="ECO:0000313" key="3">
    <source>
        <dbReference type="EMBL" id="SCL26125.1"/>
    </source>
</evidence>
<proteinExistence type="predicted"/>
<organism evidence="3 4">
    <name type="scientific">Micromonospora inyonensis</name>
    <dbReference type="NCBI Taxonomy" id="47866"/>
    <lineage>
        <taxon>Bacteria</taxon>
        <taxon>Bacillati</taxon>
        <taxon>Actinomycetota</taxon>
        <taxon>Actinomycetes</taxon>
        <taxon>Micromonosporales</taxon>
        <taxon>Micromonosporaceae</taxon>
        <taxon>Micromonospora</taxon>
    </lineage>
</organism>
<dbReference type="Proteomes" id="UP000198906">
    <property type="component" value="Unassembled WGS sequence"/>
</dbReference>
<evidence type="ECO:0000313" key="4">
    <source>
        <dbReference type="Proteomes" id="UP000198906"/>
    </source>
</evidence>
<reference evidence="4" key="1">
    <citation type="submission" date="2016-06" db="EMBL/GenBank/DDBJ databases">
        <authorList>
            <person name="Varghese N."/>
        </authorList>
    </citation>
    <scope>NUCLEOTIDE SEQUENCE [LARGE SCALE GENOMIC DNA]</scope>
    <source>
        <strain evidence="4">DSM 46123</strain>
    </source>
</reference>
<keyword evidence="4" id="KW-1185">Reference proteome</keyword>
<accession>A0A1C6S9H7</accession>
<dbReference type="RefSeq" id="WP_091461246.1">
    <property type="nucleotide sequence ID" value="NZ_FMHU01000002.1"/>
</dbReference>
<dbReference type="Gene3D" id="3.40.960.10">
    <property type="entry name" value="VSR Endonuclease"/>
    <property type="match status" value="1"/>
</dbReference>
<dbReference type="STRING" id="47866.GA0074694_4424"/>
<dbReference type="InterPro" id="IPR011335">
    <property type="entry name" value="Restrct_endonuc-II-like"/>
</dbReference>
<dbReference type="PANTHER" id="PTHR38590">
    <property type="entry name" value="BLL0828 PROTEIN"/>
    <property type="match status" value="1"/>
</dbReference>
<keyword evidence="3" id="KW-0540">Nuclease</keyword>
<keyword evidence="3" id="KW-0378">Hydrolase</keyword>
<dbReference type="Pfam" id="PF04480">
    <property type="entry name" value="DUF559"/>
    <property type="match status" value="1"/>
</dbReference>
<dbReference type="PANTHER" id="PTHR38590:SF1">
    <property type="entry name" value="BLL0828 PROTEIN"/>
    <property type="match status" value="1"/>
</dbReference>